<protein>
    <submittedName>
        <fullName evidence="2">Uncharacterized protein</fullName>
    </submittedName>
</protein>
<dbReference type="AlphaFoldDB" id="A0A8J3R4T2"/>
<keyword evidence="1" id="KW-1133">Transmembrane helix</keyword>
<evidence type="ECO:0000256" key="1">
    <source>
        <dbReference type="SAM" id="Phobius"/>
    </source>
</evidence>
<dbReference type="SUPFAM" id="SSF57938">
    <property type="entry name" value="DnaJ/Hsp40 cysteine-rich domain"/>
    <property type="match status" value="1"/>
</dbReference>
<accession>A0A8J3R4T2</accession>
<comment type="caution">
    <text evidence="2">The sequence shown here is derived from an EMBL/GenBank/DDBJ whole genome shotgun (WGS) entry which is preliminary data.</text>
</comment>
<keyword evidence="1" id="KW-0472">Membrane</keyword>
<name>A0A8J3R4T2_9ACTN</name>
<feature type="transmembrane region" description="Helical" evidence="1">
    <location>
        <begin position="12"/>
        <end position="34"/>
    </location>
</feature>
<proteinExistence type="predicted"/>
<sequence length="83" mass="9692">MTPRLVLASAPILIPLFVTLGYGLMCWVAPFRTCRRCQGMGRRRTKLRRAPRPCRPCRGTGRRLRAGRWIANHVIRIRREAHR</sequence>
<dbReference type="Gene3D" id="6.20.20.10">
    <property type="match status" value="1"/>
</dbReference>
<dbReference type="EMBL" id="BONZ01000134">
    <property type="protein sequence ID" value="GIH21482.1"/>
    <property type="molecule type" value="Genomic_DNA"/>
</dbReference>
<keyword evidence="1" id="KW-0812">Transmembrane</keyword>
<dbReference type="InterPro" id="IPR036410">
    <property type="entry name" value="HSP_DnaJ_Cys-rich_dom_sf"/>
</dbReference>
<keyword evidence="3" id="KW-1185">Reference proteome</keyword>
<dbReference type="RefSeq" id="WP_203924860.1">
    <property type="nucleotide sequence ID" value="NZ_BONZ01000134.1"/>
</dbReference>
<dbReference type="Proteomes" id="UP000642748">
    <property type="component" value="Unassembled WGS sequence"/>
</dbReference>
<evidence type="ECO:0000313" key="2">
    <source>
        <dbReference type="EMBL" id="GIH21482.1"/>
    </source>
</evidence>
<evidence type="ECO:0000313" key="3">
    <source>
        <dbReference type="Proteomes" id="UP000642748"/>
    </source>
</evidence>
<organism evidence="2 3">
    <name type="scientific">Rugosimonospora africana</name>
    <dbReference type="NCBI Taxonomy" id="556532"/>
    <lineage>
        <taxon>Bacteria</taxon>
        <taxon>Bacillati</taxon>
        <taxon>Actinomycetota</taxon>
        <taxon>Actinomycetes</taxon>
        <taxon>Micromonosporales</taxon>
        <taxon>Micromonosporaceae</taxon>
        <taxon>Rugosimonospora</taxon>
    </lineage>
</organism>
<reference evidence="2" key="1">
    <citation type="submission" date="2021-01" db="EMBL/GenBank/DDBJ databases">
        <title>Whole genome shotgun sequence of Rugosimonospora africana NBRC 104875.</title>
        <authorList>
            <person name="Komaki H."/>
            <person name="Tamura T."/>
        </authorList>
    </citation>
    <scope>NUCLEOTIDE SEQUENCE</scope>
    <source>
        <strain evidence="2">NBRC 104875</strain>
    </source>
</reference>
<gene>
    <name evidence="2" type="ORF">Raf01_96540</name>
</gene>